<dbReference type="Proteomes" id="UP000675781">
    <property type="component" value="Unassembled WGS sequence"/>
</dbReference>
<comment type="caution">
    <text evidence="3">The sequence shown here is derived from an EMBL/GenBank/DDBJ whole genome shotgun (WGS) entry which is preliminary data.</text>
</comment>
<feature type="compositionally biased region" description="Basic and acidic residues" evidence="1">
    <location>
        <begin position="148"/>
        <end position="159"/>
    </location>
</feature>
<sequence>MTIRKPDSGTQGRAAGTGIPLPPVFAAILFGCISIALLGTTTVNVADQWSYRAHAQNVAGVVKQTEYARGLATDVTITLTGSQSGKTVSIADPNGAPAGLTPGEQVHVLYNPPCSARPPRPAARIPRKPTEPFQGWGPDALDTQAQDGYRDRSNESLFP</sequence>
<accession>A0A941IR39</accession>
<proteinExistence type="predicted"/>
<evidence type="ECO:0000256" key="1">
    <source>
        <dbReference type="SAM" id="MobiDB-lite"/>
    </source>
</evidence>
<gene>
    <name evidence="3" type="ORF">KDL01_16535</name>
</gene>
<reference evidence="3" key="1">
    <citation type="submission" date="2021-04" db="EMBL/GenBank/DDBJ databases">
        <title>Genome based classification of Actinospica acidithermotolerans sp. nov., an actinobacterium isolated from an Indonesian hot spring.</title>
        <authorList>
            <person name="Kusuma A.B."/>
            <person name="Putra K.E."/>
            <person name="Nafisah S."/>
            <person name="Loh J."/>
            <person name="Nouioui I."/>
            <person name="Goodfellow M."/>
        </authorList>
    </citation>
    <scope>NUCLEOTIDE SEQUENCE</scope>
    <source>
        <strain evidence="3">CSCA 57</strain>
    </source>
</reference>
<dbReference type="PROSITE" id="PS51257">
    <property type="entry name" value="PROKAR_LIPOPROTEIN"/>
    <property type="match status" value="1"/>
</dbReference>
<keyword evidence="2" id="KW-0472">Membrane</keyword>
<protein>
    <submittedName>
        <fullName evidence="3">Uncharacterized protein</fullName>
    </submittedName>
</protein>
<evidence type="ECO:0000256" key="2">
    <source>
        <dbReference type="SAM" id="Phobius"/>
    </source>
</evidence>
<organism evidence="3 4">
    <name type="scientific">Actinospica durhamensis</name>
    <dbReference type="NCBI Taxonomy" id="1508375"/>
    <lineage>
        <taxon>Bacteria</taxon>
        <taxon>Bacillati</taxon>
        <taxon>Actinomycetota</taxon>
        <taxon>Actinomycetes</taxon>
        <taxon>Catenulisporales</taxon>
        <taxon>Actinospicaceae</taxon>
        <taxon>Actinospica</taxon>
    </lineage>
</organism>
<keyword evidence="4" id="KW-1185">Reference proteome</keyword>
<evidence type="ECO:0000313" key="3">
    <source>
        <dbReference type="EMBL" id="MBR7834882.1"/>
    </source>
</evidence>
<keyword evidence="2" id="KW-0812">Transmembrane</keyword>
<name>A0A941IR39_9ACTN</name>
<keyword evidence="2" id="KW-1133">Transmembrane helix</keyword>
<dbReference type="EMBL" id="JAGSOG010000074">
    <property type="protein sequence ID" value="MBR7834882.1"/>
    <property type="molecule type" value="Genomic_DNA"/>
</dbReference>
<evidence type="ECO:0000313" key="4">
    <source>
        <dbReference type="Proteomes" id="UP000675781"/>
    </source>
</evidence>
<feature type="region of interest" description="Disordered" evidence="1">
    <location>
        <begin position="85"/>
        <end position="104"/>
    </location>
</feature>
<feature type="transmembrane region" description="Helical" evidence="2">
    <location>
        <begin position="24"/>
        <end position="46"/>
    </location>
</feature>
<dbReference type="AlphaFoldDB" id="A0A941IR39"/>
<feature type="region of interest" description="Disordered" evidence="1">
    <location>
        <begin position="112"/>
        <end position="159"/>
    </location>
</feature>